<dbReference type="EMBL" id="MDGM01000003">
    <property type="protein sequence ID" value="PIB26588.1"/>
    <property type="molecule type" value="Genomic_DNA"/>
</dbReference>
<dbReference type="AlphaFoldDB" id="A0A2G5KAM8"/>
<evidence type="ECO:0000313" key="2">
    <source>
        <dbReference type="EMBL" id="PIB26588.1"/>
    </source>
</evidence>
<evidence type="ECO:0000313" key="3">
    <source>
        <dbReference type="Proteomes" id="UP000231516"/>
    </source>
</evidence>
<sequence>MKKIALIGNSHAGALKQGWDVIRGEFPDVSVTFFSSARRTLGQLEVSGDKLIANNDELKSKLALSSNGLDSIDSNAYDAFFVIGGQKIFAEDNRLSGAVKKLLMEDGFKTSVGAVVVLRLRQITQKPIWFSPNPLKAHFEDYIQHWHNKAIAFDDRINLLSEVLSEIDVSVFAQPKETRNSEFSTSEDFARQQPSSTQGKRNGGDRAHMNEAYGVIYMRALAQHLSAQLS</sequence>
<accession>A0A2G5KAM8</accession>
<comment type="caution">
    <text evidence="2">The sequence shown here is derived from an EMBL/GenBank/DDBJ whole genome shotgun (WGS) entry which is preliminary data.</text>
</comment>
<dbReference type="OrthoDB" id="6174477at2"/>
<gene>
    <name evidence="2" type="ORF">BFP76_11885</name>
</gene>
<dbReference type="Proteomes" id="UP000231516">
    <property type="component" value="Unassembled WGS sequence"/>
</dbReference>
<feature type="region of interest" description="Disordered" evidence="1">
    <location>
        <begin position="180"/>
        <end position="206"/>
    </location>
</feature>
<feature type="compositionally biased region" description="Polar residues" evidence="1">
    <location>
        <begin position="181"/>
        <end position="200"/>
    </location>
</feature>
<reference evidence="2 3" key="1">
    <citation type="submission" date="2016-08" db="EMBL/GenBank/DDBJ databases">
        <title>Draft genome of Amylibacter sp. strain 4G11.</title>
        <authorList>
            <person name="Wong S.-K."/>
            <person name="Hamasaki K."/>
            <person name="Yoshizawa S."/>
        </authorList>
    </citation>
    <scope>NUCLEOTIDE SEQUENCE [LARGE SCALE GENOMIC DNA]</scope>
    <source>
        <strain evidence="2 3">4G11</strain>
    </source>
</reference>
<organism evidence="2 3">
    <name type="scientific">Paramylibacter kogurei</name>
    <dbReference type="NCBI Taxonomy" id="1889778"/>
    <lineage>
        <taxon>Bacteria</taxon>
        <taxon>Pseudomonadati</taxon>
        <taxon>Pseudomonadota</taxon>
        <taxon>Alphaproteobacteria</taxon>
        <taxon>Rhodobacterales</taxon>
        <taxon>Paracoccaceae</taxon>
        <taxon>Paramylibacter</taxon>
    </lineage>
</organism>
<proteinExistence type="predicted"/>
<evidence type="ECO:0008006" key="4">
    <source>
        <dbReference type="Google" id="ProtNLM"/>
    </source>
</evidence>
<keyword evidence="3" id="KW-1185">Reference proteome</keyword>
<name>A0A2G5KAM8_9RHOB</name>
<dbReference type="RefSeq" id="WP_099591414.1">
    <property type="nucleotide sequence ID" value="NZ_MDGM01000003.1"/>
</dbReference>
<evidence type="ECO:0000256" key="1">
    <source>
        <dbReference type="SAM" id="MobiDB-lite"/>
    </source>
</evidence>
<protein>
    <recommendedName>
        <fullName evidence="4">SGNH hydrolase-type esterase domain-containing protein</fullName>
    </recommendedName>
</protein>